<evidence type="ECO:0000256" key="2">
    <source>
        <dbReference type="ARBA" id="ARBA00047806"/>
    </source>
</evidence>
<evidence type="ECO:0000313" key="7">
    <source>
        <dbReference type="EMBL" id="MCL6699224.1"/>
    </source>
</evidence>
<keyword evidence="8" id="KW-1185">Reference proteome</keyword>
<evidence type="ECO:0000313" key="8">
    <source>
        <dbReference type="Proteomes" id="UP001203410"/>
    </source>
</evidence>
<dbReference type="EC" id="1.8.4.11" evidence="4"/>
<dbReference type="SUPFAM" id="SSF55068">
    <property type="entry name" value="Peptide methionine sulfoxide reductase"/>
    <property type="match status" value="1"/>
</dbReference>
<comment type="catalytic activity">
    <reaction evidence="3 4">
        <text>[thioredoxin]-disulfide + L-methionine + H2O = L-methionine (S)-S-oxide + [thioredoxin]-dithiol</text>
        <dbReference type="Rhea" id="RHEA:19993"/>
        <dbReference type="Rhea" id="RHEA-COMP:10698"/>
        <dbReference type="Rhea" id="RHEA-COMP:10700"/>
        <dbReference type="ChEBI" id="CHEBI:15377"/>
        <dbReference type="ChEBI" id="CHEBI:29950"/>
        <dbReference type="ChEBI" id="CHEBI:50058"/>
        <dbReference type="ChEBI" id="CHEBI:57844"/>
        <dbReference type="ChEBI" id="CHEBI:58772"/>
        <dbReference type="EC" id="1.8.4.11"/>
    </reaction>
</comment>
<feature type="chain" id="PRO_5045956071" description="Peptide methionine sulfoxide reductase MsrA" evidence="5">
    <location>
        <begin position="33"/>
        <end position="223"/>
    </location>
</feature>
<reference evidence="7 8" key="1">
    <citation type="submission" date="2022-05" db="EMBL/GenBank/DDBJ databases">
        <authorList>
            <person name="Jo J.-H."/>
            <person name="Im W.-T."/>
        </authorList>
    </citation>
    <scope>NUCLEOTIDE SEQUENCE [LARGE SCALE GENOMIC DNA]</scope>
    <source>
        <strain evidence="7 8">NSE70-1</strain>
    </source>
</reference>
<comment type="function">
    <text evidence="4">Has an important function as a repair enzyme for proteins that have been inactivated by oxidation. Catalyzes the reversible oxidation-reduction of methionine sulfoxide in proteins to methionine.</text>
</comment>
<dbReference type="Pfam" id="PF01625">
    <property type="entry name" value="PMSR"/>
    <property type="match status" value="1"/>
</dbReference>
<sequence>MAMKQRIAIGLAAATAAIALPTLASLSGKAEAAAVPPPQLNERATGNREVAVLAGGCFWGVEAVYEHVKGVSDVRSGFAGGDRKSATYDKVSGGGTRHAEAVRIVYDPKVIGYGDLLRIFFAVVHDPTEVNRQGPDVGPQYRSAIFPQSEGQARVARAYIAQLSKQHIFPKPIATKLEQGAFVAAEAYHQDFMRKNPTHPYIVYHDKPKVAALKRQFPLSWKG</sequence>
<accession>A0ABT0RWF1</accession>
<organism evidence="7 8">
    <name type="scientific">Sphingomonas caseinilyticus</name>
    <dbReference type="NCBI Taxonomy" id="2908205"/>
    <lineage>
        <taxon>Bacteria</taxon>
        <taxon>Pseudomonadati</taxon>
        <taxon>Pseudomonadota</taxon>
        <taxon>Alphaproteobacteria</taxon>
        <taxon>Sphingomonadales</taxon>
        <taxon>Sphingomonadaceae</taxon>
        <taxon>Sphingomonas</taxon>
    </lineage>
</organism>
<evidence type="ECO:0000256" key="5">
    <source>
        <dbReference type="SAM" id="SignalP"/>
    </source>
</evidence>
<dbReference type="HAMAP" id="MF_01401">
    <property type="entry name" value="MsrA"/>
    <property type="match status" value="1"/>
</dbReference>
<dbReference type="EMBL" id="JAMGBA010000002">
    <property type="protein sequence ID" value="MCL6699224.1"/>
    <property type="molecule type" value="Genomic_DNA"/>
</dbReference>
<keyword evidence="1 4" id="KW-0560">Oxidoreductase</keyword>
<dbReference type="InterPro" id="IPR002569">
    <property type="entry name" value="Met_Sox_Rdtase_MsrA_dom"/>
</dbReference>
<keyword evidence="5" id="KW-0732">Signal</keyword>
<proteinExistence type="inferred from homology"/>
<dbReference type="PANTHER" id="PTHR43774:SF1">
    <property type="entry name" value="PEPTIDE METHIONINE SULFOXIDE REDUCTASE MSRA 2"/>
    <property type="match status" value="1"/>
</dbReference>
<feature type="domain" description="Peptide methionine sulphoxide reductase MsrA" evidence="6">
    <location>
        <begin position="51"/>
        <end position="201"/>
    </location>
</feature>
<dbReference type="RefSeq" id="WP_249904648.1">
    <property type="nucleotide sequence ID" value="NZ_JAMGBA010000002.1"/>
</dbReference>
<dbReference type="NCBIfam" id="TIGR00401">
    <property type="entry name" value="msrA"/>
    <property type="match status" value="1"/>
</dbReference>
<name>A0ABT0RWF1_9SPHN</name>
<dbReference type="PANTHER" id="PTHR43774">
    <property type="entry name" value="PEPTIDE METHIONINE SULFOXIDE REDUCTASE"/>
    <property type="match status" value="1"/>
</dbReference>
<dbReference type="Proteomes" id="UP001203410">
    <property type="component" value="Unassembled WGS sequence"/>
</dbReference>
<comment type="similarity">
    <text evidence="4">Belongs to the MsrA Met sulfoxide reductase family.</text>
</comment>
<feature type="active site" evidence="4">
    <location>
        <position position="57"/>
    </location>
</feature>
<dbReference type="InterPro" id="IPR036509">
    <property type="entry name" value="Met_Sox_Rdtase_MsrA_sf"/>
</dbReference>
<evidence type="ECO:0000256" key="4">
    <source>
        <dbReference type="HAMAP-Rule" id="MF_01401"/>
    </source>
</evidence>
<evidence type="ECO:0000256" key="3">
    <source>
        <dbReference type="ARBA" id="ARBA00048782"/>
    </source>
</evidence>
<gene>
    <name evidence="4 7" type="primary">msrA</name>
    <name evidence="7" type="ORF">LZ496_10585</name>
</gene>
<dbReference type="Gene3D" id="3.30.1060.10">
    <property type="entry name" value="Peptide methionine sulphoxide reductase MsrA"/>
    <property type="match status" value="1"/>
</dbReference>
<evidence type="ECO:0000256" key="1">
    <source>
        <dbReference type="ARBA" id="ARBA00023002"/>
    </source>
</evidence>
<dbReference type="GO" id="GO:0008113">
    <property type="term" value="F:peptide-methionine (S)-S-oxide reductase activity"/>
    <property type="evidence" value="ECO:0007669"/>
    <property type="project" value="UniProtKB-EC"/>
</dbReference>
<protein>
    <recommendedName>
        <fullName evidence="4">Peptide methionine sulfoxide reductase MsrA</fullName>
        <shortName evidence="4">Protein-methionine-S-oxide reductase</shortName>
        <ecNumber evidence="4">1.8.4.11</ecNumber>
    </recommendedName>
    <alternativeName>
        <fullName evidence="4">Peptide-methionine (S)-S-oxide reductase</fullName>
        <shortName evidence="4">Peptide Met(O) reductase</shortName>
    </alternativeName>
</protein>
<feature type="signal peptide" evidence="5">
    <location>
        <begin position="1"/>
        <end position="32"/>
    </location>
</feature>
<evidence type="ECO:0000259" key="6">
    <source>
        <dbReference type="Pfam" id="PF01625"/>
    </source>
</evidence>
<comment type="caution">
    <text evidence="7">The sequence shown here is derived from an EMBL/GenBank/DDBJ whole genome shotgun (WGS) entry which is preliminary data.</text>
</comment>
<comment type="catalytic activity">
    <reaction evidence="2 4">
        <text>L-methionyl-[protein] + [thioredoxin]-disulfide + H2O = L-methionyl-(S)-S-oxide-[protein] + [thioredoxin]-dithiol</text>
        <dbReference type="Rhea" id="RHEA:14217"/>
        <dbReference type="Rhea" id="RHEA-COMP:10698"/>
        <dbReference type="Rhea" id="RHEA-COMP:10700"/>
        <dbReference type="Rhea" id="RHEA-COMP:12313"/>
        <dbReference type="Rhea" id="RHEA-COMP:12315"/>
        <dbReference type="ChEBI" id="CHEBI:15377"/>
        <dbReference type="ChEBI" id="CHEBI:16044"/>
        <dbReference type="ChEBI" id="CHEBI:29950"/>
        <dbReference type="ChEBI" id="CHEBI:44120"/>
        <dbReference type="ChEBI" id="CHEBI:50058"/>
        <dbReference type="EC" id="1.8.4.11"/>
    </reaction>
</comment>